<keyword evidence="2" id="KW-0813">Transport</keyword>
<evidence type="ECO:0000313" key="12">
    <source>
        <dbReference type="EMBL" id="OGH83896.1"/>
    </source>
</evidence>
<keyword evidence="3" id="KW-1003">Cell membrane</keyword>
<keyword evidence="5" id="KW-0653">Protein transport</keyword>
<dbReference type="InterPro" id="IPR001708">
    <property type="entry name" value="YidC/ALB3/OXA1/COX18"/>
</dbReference>
<evidence type="ECO:0000259" key="11">
    <source>
        <dbReference type="Pfam" id="PF02096"/>
    </source>
</evidence>
<evidence type="ECO:0000256" key="4">
    <source>
        <dbReference type="ARBA" id="ARBA00022692"/>
    </source>
</evidence>
<evidence type="ECO:0000256" key="3">
    <source>
        <dbReference type="ARBA" id="ARBA00022475"/>
    </source>
</evidence>
<evidence type="ECO:0000256" key="7">
    <source>
        <dbReference type="ARBA" id="ARBA00023136"/>
    </source>
</evidence>
<dbReference type="AlphaFoldDB" id="A0A1F6NIK9"/>
<evidence type="ECO:0000256" key="6">
    <source>
        <dbReference type="ARBA" id="ARBA00022989"/>
    </source>
</evidence>
<dbReference type="NCBIfam" id="TIGR03592">
    <property type="entry name" value="yidC_oxa1_cterm"/>
    <property type="match status" value="1"/>
</dbReference>
<feature type="transmembrane region" description="Helical" evidence="10">
    <location>
        <begin position="195"/>
        <end position="219"/>
    </location>
</feature>
<protein>
    <recommendedName>
        <fullName evidence="11">Membrane insertase YidC/Oxa/ALB C-terminal domain-containing protein</fullName>
    </recommendedName>
</protein>
<evidence type="ECO:0000256" key="8">
    <source>
        <dbReference type="ARBA" id="ARBA00023186"/>
    </source>
</evidence>
<organism evidence="12 13">
    <name type="scientific">Candidatus Magasanikbacteria bacterium RIFOXYB1_FULL_40_15</name>
    <dbReference type="NCBI Taxonomy" id="1798697"/>
    <lineage>
        <taxon>Bacteria</taxon>
        <taxon>Candidatus Magasanikiibacteriota</taxon>
    </lineage>
</organism>
<dbReference type="InterPro" id="IPR028055">
    <property type="entry name" value="YidC/Oxa/ALB_C"/>
</dbReference>
<comment type="subcellular location">
    <subcellularLocation>
        <location evidence="1">Cell membrane</location>
        <topology evidence="1">Multi-pass membrane protein</topology>
    </subcellularLocation>
    <subcellularLocation>
        <location evidence="9">Membrane</location>
        <topology evidence="9">Multi-pass membrane protein</topology>
    </subcellularLocation>
</comment>
<dbReference type="PANTHER" id="PTHR12428:SF65">
    <property type="entry name" value="CYTOCHROME C OXIDASE ASSEMBLY PROTEIN COX18, MITOCHONDRIAL"/>
    <property type="match status" value="1"/>
</dbReference>
<dbReference type="EMBL" id="MFQS01000008">
    <property type="protein sequence ID" value="OGH83896.1"/>
    <property type="molecule type" value="Genomic_DNA"/>
</dbReference>
<dbReference type="Proteomes" id="UP000176300">
    <property type="component" value="Unassembled WGS sequence"/>
</dbReference>
<feature type="transmembrane region" description="Helical" evidence="10">
    <location>
        <begin position="20"/>
        <end position="42"/>
    </location>
</feature>
<dbReference type="InterPro" id="IPR047196">
    <property type="entry name" value="YidC_ALB_C"/>
</dbReference>
<feature type="domain" description="Membrane insertase YidC/Oxa/ALB C-terminal" evidence="11">
    <location>
        <begin position="28"/>
        <end position="230"/>
    </location>
</feature>
<evidence type="ECO:0000256" key="2">
    <source>
        <dbReference type="ARBA" id="ARBA00022448"/>
    </source>
</evidence>
<evidence type="ECO:0000313" key="13">
    <source>
        <dbReference type="Proteomes" id="UP000176300"/>
    </source>
</evidence>
<keyword evidence="6 10" id="KW-1133">Transmembrane helix</keyword>
<keyword evidence="7 10" id="KW-0472">Membrane</keyword>
<sequence>MRELFEAILYQPIFNIFVGLYNLIPDIGVVILIITIILKVVLYPMTKKSIEAQKSMTDLQPKLEELKVKYKNDQQTLAQETMRLYKENKVNPLGSCLPVLVQLPVFIAIYWVLQAGLSAEQNFDALYSFIKNPGHINTISLGFIDLGQKSIVLAALAGISQFWQSKMMQSKKAPKEAGAGGKDESTMSMVNKQMLYLMPGLTFIIGMSFPGGLAFYWFLSTFLTALQQKLTLDGKKTPDHPTT</sequence>
<name>A0A1F6NIK9_9BACT</name>
<evidence type="ECO:0000256" key="10">
    <source>
        <dbReference type="SAM" id="Phobius"/>
    </source>
</evidence>
<proteinExistence type="inferred from homology"/>
<keyword evidence="4 9" id="KW-0812">Transmembrane</keyword>
<dbReference type="GO" id="GO:0015031">
    <property type="term" value="P:protein transport"/>
    <property type="evidence" value="ECO:0007669"/>
    <property type="project" value="UniProtKB-KW"/>
</dbReference>
<dbReference type="PANTHER" id="PTHR12428">
    <property type="entry name" value="OXA1"/>
    <property type="match status" value="1"/>
</dbReference>
<evidence type="ECO:0000256" key="1">
    <source>
        <dbReference type="ARBA" id="ARBA00004651"/>
    </source>
</evidence>
<keyword evidence="8" id="KW-0143">Chaperone</keyword>
<gene>
    <name evidence="12" type="ORF">A2373_00700</name>
</gene>
<dbReference type="Pfam" id="PF02096">
    <property type="entry name" value="60KD_IMP"/>
    <property type="match status" value="1"/>
</dbReference>
<dbReference type="GO" id="GO:0032977">
    <property type="term" value="F:membrane insertase activity"/>
    <property type="evidence" value="ECO:0007669"/>
    <property type="project" value="InterPro"/>
</dbReference>
<dbReference type="STRING" id="1798697.A2373_00700"/>
<feature type="transmembrane region" description="Helical" evidence="10">
    <location>
        <begin position="92"/>
        <end position="113"/>
    </location>
</feature>
<dbReference type="CDD" id="cd20070">
    <property type="entry name" value="5TM_YidC_Alb3"/>
    <property type="match status" value="1"/>
</dbReference>
<reference evidence="12 13" key="1">
    <citation type="journal article" date="2016" name="Nat. Commun.">
        <title>Thousands of microbial genomes shed light on interconnected biogeochemical processes in an aquifer system.</title>
        <authorList>
            <person name="Anantharaman K."/>
            <person name="Brown C.T."/>
            <person name="Hug L.A."/>
            <person name="Sharon I."/>
            <person name="Castelle C.J."/>
            <person name="Probst A.J."/>
            <person name="Thomas B.C."/>
            <person name="Singh A."/>
            <person name="Wilkins M.J."/>
            <person name="Karaoz U."/>
            <person name="Brodie E.L."/>
            <person name="Williams K.H."/>
            <person name="Hubbard S.S."/>
            <person name="Banfield J.F."/>
        </authorList>
    </citation>
    <scope>NUCLEOTIDE SEQUENCE [LARGE SCALE GENOMIC DNA]</scope>
</reference>
<dbReference type="GO" id="GO:0005886">
    <property type="term" value="C:plasma membrane"/>
    <property type="evidence" value="ECO:0007669"/>
    <property type="project" value="UniProtKB-SubCell"/>
</dbReference>
<comment type="caution">
    <text evidence="12">The sequence shown here is derived from an EMBL/GenBank/DDBJ whole genome shotgun (WGS) entry which is preliminary data.</text>
</comment>
<evidence type="ECO:0000256" key="5">
    <source>
        <dbReference type="ARBA" id="ARBA00022927"/>
    </source>
</evidence>
<accession>A0A1F6NIK9</accession>
<comment type="similarity">
    <text evidence="9">Belongs to the OXA1/ALB3/YidC family.</text>
</comment>
<dbReference type="GO" id="GO:0051205">
    <property type="term" value="P:protein insertion into membrane"/>
    <property type="evidence" value="ECO:0007669"/>
    <property type="project" value="TreeGrafter"/>
</dbReference>
<evidence type="ECO:0000256" key="9">
    <source>
        <dbReference type="RuleBase" id="RU003945"/>
    </source>
</evidence>